<name>A0AAJ0A6Q7_9PEZI</name>
<dbReference type="Proteomes" id="UP001224890">
    <property type="component" value="Unassembled WGS sequence"/>
</dbReference>
<dbReference type="EMBL" id="JAHMHR010000091">
    <property type="protein sequence ID" value="KAK1657500.1"/>
    <property type="molecule type" value="Genomic_DNA"/>
</dbReference>
<evidence type="ECO:0000313" key="2">
    <source>
        <dbReference type="EMBL" id="KAK1656538.1"/>
    </source>
</evidence>
<dbReference type="AlphaFoldDB" id="A0AAJ0A6Q7"/>
<dbReference type="RefSeq" id="XP_060422264.1">
    <property type="nucleotide sequence ID" value="XM_060576454.1"/>
</dbReference>
<reference evidence="3" key="1">
    <citation type="submission" date="2021-06" db="EMBL/GenBank/DDBJ databases">
        <title>Comparative genomics, transcriptomics and evolutionary studies reveal genomic signatures of adaptation to plant cell wall in hemibiotrophic fungi.</title>
        <authorList>
            <consortium name="DOE Joint Genome Institute"/>
            <person name="Baroncelli R."/>
            <person name="Diaz J.F."/>
            <person name="Benocci T."/>
            <person name="Peng M."/>
            <person name="Battaglia E."/>
            <person name="Haridas S."/>
            <person name="Andreopoulos W."/>
            <person name="Labutti K."/>
            <person name="Pangilinan J."/>
            <person name="Floch G.L."/>
            <person name="Makela M.R."/>
            <person name="Henrissat B."/>
            <person name="Grigoriev I.V."/>
            <person name="Crouch J.A."/>
            <person name="De Vries R.P."/>
            <person name="Sukno S.A."/>
            <person name="Thon M.R."/>
        </authorList>
    </citation>
    <scope>NUCLEOTIDE SEQUENCE</scope>
    <source>
        <strain evidence="3">CBS 193.32</strain>
    </source>
</reference>
<evidence type="ECO:0000256" key="1">
    <source>
        <dbReference type="SAM" id="MobiDB-lite"/>
    </source>
</evidence>
<gene>
    <name evidence="3" type="ORF">BDP55DRAFT_685546</name>
    <name evidence="2" type="ORF">BDP55DRAFT_688719</name>
</gene>
<protein>
    <submittedName>
        <fullName evidence="3">Uncharacterized protein</fullName>
    </submittedName>
</protein>
<feature type="region of interest" description="Disordered" evidence="1">
    <location>
        <begin position="1"/>
        <end position="27"/>
    </location>
</feature>
<feature type="compositionally biased region" description="Basic and acidic residues" evidence="1">
    <location>
        <begin position="61"/>
        <end position="73"/>
    </location>
</feature>
<evidence type="ECO:0000313" key="3">
    <source>
        <dbReference type="EMBL" id="KAK1657500.1"/>
    </source>
</evidence>
<accession>A0AAJ0A6Q7</accession>
<evidence type="ECO:0000313" key="4">
    <source>
        <dbReference type="Proteomes" id="UP001224890"/>
    </source>
</evidence>
<dbReference type="EMBL" id="JAHMHR010000158">
    <property type="protein sequence ID" value="KAK1656538.1"/>
    <property type="molecule type" value="Genomic_DNA"/>
</dbReference>
<comment type="caution">
    <text evidence="3">The sequence shown here is derived from an EMBL/GenBank/DDBJ whole genome shotgun (WGS) entry which is preliminary data.</text>
</comment>
<organism evidence="3 4">
    <name type="scientific">Colletotrichum godetiae</name>
    <dbReference type="NCBI Taxonomy" id="1209918"/>
    <lineage>
        <taxon>Eukaryota</taxon>
        <taxon>Fungi</taxon>
        <taxon>Dikarya</taxon>
        <taxon>Ascomycota</taxon>
        <taxon>Pezizomycotina</taxon>
        <taxon>Sordariomycetes</taxon>
        <taxon>Hypocreomycetidae</taxon>
        <taxon>Glomerellales</taxon>
        <taxon>Glomerellaceae</taxon>
        <taxon>Colletotrichum</taxon>
        <taxon>Colletotrichum acutatum species complex</taxon>
    </lineage>
</organism>
<feature type="region of interest" description="Disordered" evidence="1">
    <location>
        <begin position="58"/>
        <end position="82"/>
    </location>
</feature>
<dbReference type="GeneID" id="85460980"/>
<keyword evidence="4" id="KW-1185">Reference proteome</keyword>
<proteinExistence type="predicted"/>
<sequence length="82" mass="9088">MVRKPRFTPAGPLKNHDEHYESEEEGLPDPWDAICIVGIRAYSMDENLEVQVVMEGSEGGIGKKGEADLDKANESTQMKAKI</sequence>